<dbReference type="PANTHER" id="PTHR22028:SF5">
    <property type="entry name" value="COILED-COIL DOMAIN-CONTAINING PROTEIN 191"/>
    <property type="match status" value="1"/>
</dbReference>
<dbReference type="AlphaFoldDB" id="A0A1B6DHS4"/>
<accession>A0A1B6DHS4</accession>
<dbReference type="EMBL" id="GEDC01005421">
    <property type="protein sequence ID" value="JAS31877.1"/>
    <property type="molecule type" value="Transcribed_RNA"/>
</dbReference>
<evidence type="ECO:0000313" key="2">
    <source>
        <dbReference type="EMBL" id="JAS25224.1"/>
    </source>
</evidence>
<name>A0A1B6DHS4_9HEMI</name>
<sequence>MNNHFEKMLAENNVLDVNKINFIIEKNTAIQLAKKINKEQCHESVPFVTTEKYETERGFITIDKEIEDLKKFLENEKFKFKIFNSKCSKYASKLWKPIEIEAVPMINVTTTLKEHRILLKNNLKSMDSCNICLTPKPIQVTGNAILCLENKRTFNEIVPNNSVRTVDDVIEIGEKEKLVQRKDQENTNVVENSYKKWKSFVKFKNKEKHVKRSTLTANDKKILQIHFTRWKDFWKNIKIEKWKLQRQEIKESKLRELVKTVVVKNKEIKFDKEEMKKKSSMKKRSDVKSFRVKDESEIFENRYKALLKIVAEQKEKLVKQEEVIEKLSEEKILNNLNSFNEISKNEADIALKSYDSRLKVKAKLLKQNSESAIDKSSNKCQTLVRSMTVRAEEISRTKKLAKLKRTAIEVQKQMKEKETEAAKKKEYEILKKMRKIEAEKKKELEVKKSLDAQVKRLEIERMTLIANMHYKNKLLAYVFKGLKFVIKEKEYKFLEACLFYKRTLKKKSLFKLSKFCKESLENKILIADQFYKVSLMHKFWRYWLENHNDFKRKNQVGIDLYELKLQQKAFNRWCVFASQQYLLSCKIIEDARKHYKRHLMQSTLNQWKMFISLKHKHMEQELRRQSWRHKVKEILPDFCPIINDELEI</sequence>
<gene>
    <name evidence="3" type="ORF">g.7551</name>
    <name evidence="2" type="ORF">g.7552</name>
</gene>
<dbReference type="PANTHER" id="PTHR22028">
    <property type="entry name" value="SFI1 SPINDLE BODY DOMAIN-CONTAINING PROTEIN-RELATED"/>
    <property type="match status" value="1"/>
</dbReference>
<evidence type="ECO:0000313" key="3">
    <source>
        <dbReference type="EMBL" id="JAS31877.1"/>
    </source>
</evidence>
<evidence type="ECO:0008006" key="4">
    <source>
        <dbReference type="Google" id="ProtNLM"/>
    </source>
</evidence>
<evidence type="ECO:0000256" key="1">
    <source>
        <dbReference type="SAM" id="Coils"/>
    </source>
</evidence>
<proteinExistence type="predicted"/>
<organism evidence="2">
    <name type="scientific">Clastoptera arizonana</name>
    <name type="common">Arizona spittle bug</name>
    <dbReference type="NCBI Taxonomy" id="38151"/>
    <lineage>
        <taxon>Eukaryota</taxon>
        <taxon>Metazoa</taxon>
        <taxon>Ecdysozoa</taxon>
        <taxon>Arthropoda</taxon>
        <taxon>Hexapoda</taxon>
        <taxon>Insecta</taxon>
        <taxon>Pterygota</taxon>
        <taxon>Neoptera</taxon>
        <taxon>Paraneoptera</taxon>
        <taxon>Hemiptera</taxon>
        <taxon>Auchenorrhyncha</taxon>
        <taxon>Cercopoidea</taxon>
        <taxon>Clastopteridae</taxon>
        <taxon>Clastoptera</taxon>
    </lineage>
</organism>
<feature type="coiled-coil region" evidence="1">
    <location>
        <begin position="400"/>
        <end position="467"/>
    </location>
</feature>
<protein>
    <recommendedName>
        <fullName evidence="4">Sfi1 spindle body domain-containing protein</fullName>
    </recommendedName>
</protein>
<dbReference type="EMBL" id="GEDC01012074">
    <property type="protein sequence ID" value="JAS25224.1"/>
    <property type="molecule type" value="Transcribed_RNA"/>
</dbReference>
<reference evidence="2" key="1">
    <citation type="submission" date="2015-12" db="EMBL/GenBank/DDBJ databases">
        <title>De novo transcriptome assembly of four potential Pierce s Disease insect vectors from Arizona vineyards.</title>
        <authorList>
            <person name="Tassone E.E."/>
        </authorList>
    </citation>
    <scope>NUCLEOTIDE SEQUENCE</scope>
</reference>
<keyword evidence="1" id="KW-0175">Coiled coil</keyword>
<dbReference type="InterPro" id="IPR052270">
    <property type="entry name" value="CACF_protein"/>
</dbReference>